<evidence type="ECO:0000256" key="3">
    <source>
        <dbReference type="ARBA" id="ARBA00023163"/>
    </source>
</evidence>
<feature type="domain" description="HTH marR-type" evidence="4">
    <location>
        <begin position="12"/>
        <end position="144"/>
    </location>
</feature>
<comment type="caution">
    <text evidence="5">The sequence shown here is derived from an EMBL/GenBank/DDBJ whole genome shotgun (WGS) entry which is preliminary data.</text>
</comment>
<evidence type="ECO:0000313" key="6">
    <source>
        <dbReference type="Proteomes" id="UP000291591"/>
    </source>
</evidence>
<keyword evidence="1" id="KW-0805">Transcription regulation</keyword>
<gene>
    <name evidence="5" type="ORF">EV383_0169</name>
</gene>
<evidence type="ECO:0000256" key="2">
    <source>
        <dbReference type="ARBA" id="ARBA00023125"/>
    </source>
</evidence>
<dbReference type="PRINTS" id="PR00598">
    <property type="entry name" value="HTHMARR"/>
</dbReference>
<protein>
    <submittedName>
        <fullName evidence="5">MarR family transcriptional regulator</fullName>
    </submittedName>
</protein>
<dbReference type="PANTHER" id="PTHR42756:SF1">
    <property type="entry name" value="TRANSCRIPTIONAL REPRESSOR OF EMRAB OPERON"/>
    <property type="match status" value="1"/>
</dbReference>
<dbReference type="PANTHER" id="PTHR42756">
    <property type="entry name" value="TRANSCRIPTIONAL REGULATOR, MARR"/>
    <property type="match status" value="1"/>
</dbReference>
<keyword evidence="6" id="KW-1185">Reference proteome</keyword>
<evidence type="ECO:0000256" key="1">
    <source>
        <dbReference type="ARBA" id="ARBA00023015"/>
    </source>
</evidence>
<dbReference type="EMBL" id="SHKL01000001">
    <property type="protein sequence ID" value="RZT83368.1"/>
    <property type="molecule type" value="Genomic_DNA"/>
</dbReference>
<evidence type="ECO:0000259" key="4">
    <source>
        <dbReference type="PROSITE" id="PS50995"/>
    </source>
</evidence>
<keyword evidence="2" id="KW-0238">DNA-binding</keyword>
<dbReference type="InterPro" id="IPR000835">
    <property type="entry name" value="HTH_MarR-typ"/>
</dbReference>
<name>A0A4Q7URI4_PSEST</name>
<dbReference type="GO" id="GO:0003677">
    <property type="term" value="F:DNA binding"/>
    <property type="evidence" value="ECO:0007669"/>
    <property type="project" value="UniProtKB-KW"/>
</dbReference>
<reference evidence="5 6" key="1">
    <citation type="submission" date="2019-02" db="EMBL/GenBank/DDBJ databases">
        <title>Sequencing the genomes of 1000 actinobacteria strains.</title>
        <authorList>
            <person name="Klenk H.-P."/>
        </authorList>
    </citation>
    <scope>NUCLEOTIDE SEQUENCE [LARGE SCALE GENOMIC DNA]</scope>
    <source>
        <strain evidence="5 6">DSM 45779</strain>
    </source>
</reference>
<dbReference type="OrthoDB" id="4826718at2"/>
<dbReference type="PROSITE" id="PS50995">
    <property type="entry name" value="HTH_MARR_2"/>
    <property type="match status" value="1"/>
</dbReference>
<dbReference type="SMART" id="SM00347">
    <property type="entry name" value="HTH_MARR"/>
    <property type="match status" value="1"/>
</dbReference>
<organism evidence="5 6">
    <name type="scientific">Pseudonocardia sediminis</name>
    <dbReference type="NCBI Taxonomy" id="1397368"/>
    <lineage>
        <taxon>Bacteria</taxon>
        <taxon>Bacillati</taxon>
        <taxon>Actinomycetota</taxon>
        <taxon>Actinomycetes</taxon>
        <taxon>Pseudonocardiales</taxon>
        <taxon>Pseudonocardiaceae</taxon>
        <taxon>Pseudonocardia</taxon>
    </lineage>
</organism>
<proteinExistence type="predicted"/>
<evidence type="ECO:0000313" key="5">
    <source>
        <dbReference type="EMBL" id="RZT83368.1"/>
    </source>
</evidence>
<accession>A0A4Q7URI4</accession>
<dbReference type="GO" id="GO:0003700">
    <property type="term" value="F:DNA-binding transcription factor activity"/>
    <property type="evidence" value="ECO:0007669"/>
    <property type="project" value="InterPro"/>
</dbReference>
<dbReference type="AlphaFoldDB" id="A0A4Q7URI4"/>
<dbReference type="InterPro" id="IPR036390">
    <property type="entry name" value="WH_DNA-bd_sf"/>
</dbReference>
<dbReference type="Pfam" id="PF12802">
    <property type="entry name" value="MarR_2"/>
    <property type="match status" value="1"/>
</dbReference>
<dbReference type="Proteomes" id="UP000291591">
    <property type="component" value="Unassembled WGS sequence"/>
</dbReference>
<sequence>MSTTEGPPPELRRNLTYLLKHAQLRMVEIGDAAVDPYGINGRELGGLLALASHEAASQQQIAQRLGIDRTTTVALLDGLERKGLVSRRPHPDDRRRNVVELTAAGRDTLGRASDAHDEAERTFLASISAAAAQHLRESLHTLVTSDPPAPPR</sequence>
<dbReference type="InterPro" id="IPR036388">
    <property type="entry name" value="WH-like_DNA-bd_sf"/>
</dbReference>
<dbReference type="SUPFAM" id="SSF46785">
    <property type="entry name" value="Winged helix' DNA-binding domain"/>
    <property type="match status" value="1"/>
</dbReference>
<dbReference type="RefSeq" id="WP_130288130.1">
    <property type="nucleotide sequence ID" value="NZ_SHKL01000001.1"/>
</dbReference>
<keyword evidence="3" id="KW-0804">Transcription</keyword>
<dbReference type="Gene3D" id="1.10.10.10">
    <property type="entry name" value="Winged helix-like DNA-binding domain superfamily/Winged helix DNA-binding domain"/>
    <property type="match status" value="1"/>
</dbReference>